<dbReference type="InParanoid" id="A0A316YXA1"/>
<feature type="compositionally biased region" description="Low complexity" evidence="1">
    <location>
        <begin position="220"/>
        <end position="233"/>
    </location>
</feature>
<dbReference type="Proteomes" id="UP000245768">
    <property type="component" value="Unassembled WGS sequence"/>
</dbReference>
<dbReference type="RefSeq" id="XP_025379901.1">
    <property type="nucleotide sequence ID" value="XM_025520230.1"/>
</dbReference>
<accession>A0A316YXA1</accession>
<feature type="region of interest" description="Disordered" evidence="1">
    <location>
        <begin position="186"/>
        <end position="262"/>
    </location>
</feature>
<keyword evidence="3" id="KW-1185">Reference proteome</keyword>
<feature type="compositionally biased region" description="Basic and acidic residues" evidence="1">
    <location>
        <begin position="698"/>
        <end position="713"/>
    </location>
</feature>
<protein>
    <submittedName>
        <fullName evidence="2">Uncharacterized protein</fullName>
    </submittedName>
</protein>
<evidence type="ECO:0000313" key="3">
    <source>
        <dbReference type="Proteomes" id="UP000245768"/>
    </source>
</evidence>
<reference evidence="2" key="1">
    <citation type="journal article" date="2018" name="Mol. Biol. Evol.">
        <title>Broad Genomic Sampling Reveals a Smut Pathogenic Ancestry of the Fungal Clade Ustilaginomycotina.</title>
        <authorList>
            <person name="Kijpornyongpan T."/>
            <person name="Mondo S.J."/>
            <person name="Barry K."/>
            <person name="Sandor L."/>
            <person name="Lee J."/>
            <person name="Lipzen A."/>
            <person name="Pangilinan J."/>
            <person name="LaButti K."/>
            <person name="Hainaut M."/>
            <person name="Henrissat B."/>
            <person name="Grigoriev I.V."/>
            <person name="Spatafora J.W."/>
            <person name="Aime M.C."/>
        </authorList>
    </citation>
    <scope>NUCLEOTIDE SEQUENCE [LARGE SCALE GENOMIC DNA]</scope>
    <source>
        <strain evidence="2">MCA 4198</strain>
    </source>
</reference>
<evidence type="ECO:0000256" key="1">
    <source>
        <dbReference type="SAM" id="MobiDB-lite"/>
    </source>
</evidence>
<feature type="compositionally biased region" description="Low complexity" evidence="1">
    <location>
        <begin position="374"/>
        <end position="389"/>
    </location>
</feature>
<sequence length="713" mass="79037">MRYLSNYHVGDNGDCTDDDDEGKRTRSRTSMGEAPASVHLVVVLREETVSAKTRTPQVRVEEEYVSIKSDEELSPPSTPATATATAAAAAAAAAAAVMVKPIGTPEIRKMLDFDRMIERCSFPSSQDQDDGLEPQTADISGLRKIVMGNERAKIAEQRGMSSVSDGYHAHMPWEASDAWNHVLDQSDRQASERISRCRAASVTGAPSDAPQQRSNKAKKTVTPTTTRWPWTQTHLRQAPRGQQQGIGARESSSGSSSELEEFPCRRSLSDYARSAETSQEKLAGPVVAPIIKTLKTPFKRSCEELRDYVDVMRSVARDSSTSSPPRHSLSQSQSQIYISAPPPAVVKSSVCKVSQTQPTVTPGAQLTTANLHGTNTAARTADSSTSSPTKPAWSRDRDATGAIDLTKAKMRLDYPTGYEGFNEILPPPPERKKMRKESILGRKKSTVIDKDALGEEKLEQRPVKTLHYWRLHPPLDYDPAKDRLAQSRGALQYGQAVFKVKVEKPSWTTISKRYESPIKVYDGQTGQCLMVCKPHGKRQGWLSKGSEWTIENQQTQALTFFSESGDTDDYCLLMEDGQSWRPYGPDRDIRIRHSNASRSRKAPIVIQYTADEGRFGTLRLGLVAPEALLNIWDYYGLPDEYSEYLQPISRESVCDQEHPAMAPCEAGESTLMRAAHAVAIFEVVNALRDECSQGAGRSRRDERGRLDIMPRED</sequence>
<organism evidence="2 3">
    <name type="scientific">Acaromyces ingoldii</name>
    <dbReference type="NCBI Taxonomy" id="215250"/>
    <lineage>
        <taxon>Eukaryota</taxon>
        <taxon>Fungi</taxon>
        <taxon>Dikarya</taxon>
        <taxon>Basidiomycota</taxon>
        <taxon>Ustilaginomycotina</taxon>
        <taxon>Exobasidiomycetes</taxon>
        <taxon>Exobasidiales</taxon>
        <taxon>Cryptobasidiaceae</taxon>
        <taxon>Acaromyces</taxon>
    </lineage>
</organism>
<feature type="region of interest" description="Disordered" evidence="1">
    <location>
        <begin position="1"/>
        <end position="33"/>
    </location>
</feature>
<evidence type="ECO:0000313" key="2">
    <source>
        <dbReference type="EMBL" id="PWN92703.1"/>
    </source>
</evidence>
<feature type="compositionally biased region" description="Basic and acidic residues" evidence="1">
    <location>
        <begin position="186"/>
        <end position="195"/>
    </location>
</feature>
<dbReference type="EMBL" id="KZ819634">
    <property type="protein sequence ID" value="PWN92703.1"/>
    <property type="molecule type" value="Genomic_DNA"/>
</dbReference>
<proteinExistence type="predicted"/>
<gene>
    <name evidence="2" type="ORF">FA10DRAFT_263460</name>
</gene>
<name>A0A316YXA1_9BASI</name>
<feature type="compositionally biased region" description="Polar residues" evidence="1">
    <location>
        <begin position="363"/>
        <end position="373"/>
    </location>
</feature>
<dbReference type="AlphaFoldDB" id="A0A316YXA1"/>
<dbReference type="GeneID" id="37042146"/>
<feature type="region of interest" description="Disordered" evidence="1">
    <location>
        <begin position="363"/>
        <end position="396"/>
    </location>
</feature>
<feature type="region of interest" description="Disordered" evidence="1">
    <location>
        <begin position="692"/>
        <end position="713"/>
    </location>
</feature>